<name>A0A1V6LTV4_9FLAO</name>
<keyword evidence="4" id="KW-1185">Reference proteome</keyword>
<evidence type="ECO:0000313" key="4">
    <source>
        <dbReference type="Proteomes" id="UP000191680"/>
    </source>
</evidence>
<evidence type="ECO:0000259" key="2">
    <source>
        <dbReference type="Pfam" id="PF18962"/>
    </source>
</evidence>
<dbReference type="Proteomes" id="UP000191680">
    <property type="component" value="Unassembled WGS sequence"/>
</dbReference>
<sequence length="1694" mass="179022">MKKTFKVLLFILYSVNIWSQDYRVKTTIRFNPTNSSRFTIDTSGNYYIGIRGLSLAPGNLIRYGECTNPLQTSSYVIVGDKELSKTCYFDWLGDIPSFINTWFEGNTSITIDGNNYNDFSVTHNLSAPPSGFRPCNSYTSWDTNTSNGFTASSMTSINYTFIPLNEEINNTISGSTLAMDDMFLLEFVSGNNASGWEYSLDEGGNWEPFNNRETSLSELGLTINDINNGLIWIRGVACGNLDVFTNHIVIGVRDESIEHSSLTTEDETCAGSGDGKIRLGFEDDVEEGYFMRYYIYQGNADDFVGNVTDSIPASPMDVYEDVNFRTSAGFGNNLGPLQLNPDTGEYEGEYSLLEGSNEGSPIAGQPYYIVYQEVRQVNGQDYLDVKSGNITETFYIRAPSALSVSTPVITQPECAGDTGTIGFNVSGGGYANTDAARYYYSVASGGGFVDWTESTTGAISIPNLNAGTYNIKVVAGNSSLANTDGCHVTLSDLTIAAPVPLGFDLSSSPESYPGANDGTVSVSNITVRTGMTLSINTNPVVEIDVDNPINSTPLFRDLPSGTYAVTLSAGTCTYTESIEVTVVTLPVITVNSTTADDCDPAGAGSVDFNISGGVGDRPYRVLASDGTTVIANGTATDANVITVNDLVFDTYTIQAVNQGNDFGNPNLISSAEFTIDSGANIEISNVATTVINCFGGTSTLTFDTNLGTAAEYYLDTQANPDLTTVTWTGYDVAGQPGLTAGTYYLWVRSTTDTSCIERYDGGVIQIVSPTALAYTPTVIDNTEEGGTAGQIDLGPITGGTAPYTITWVSGPAGFDPVIAGNSPVIAGLSSGLYTVGVTDANGCEMAMDIEVRDPILRIVGTAVLDERCFGAGDGSIQVNYTGLGTVTLDYTGPESGSLDGTGQNSLVLQDLAPGEYTLTLGNDRGEADQTATVTVGGSPSLFELAGNHTVSPVSCIGASDGVLTLTLTGGWGDYRYSLDGAANASSAGGTLTFTNLTVGTHSLFVTDRASNGCSYAIDFEVDEPEPIMATASVVGLSSFGADDGTIRITEITGGTLNGADTYQLAWSGIGAVTTTDNGWTAVDLAQGNYSVRITDGNGCFATFDYVVTEPGELAVTLTADGEVSCYGERTVTLISTIVGGTPGYAYQWYQEEGGSYRAIADATEADLFDVGAGNYRLEVTDRDGAGVGATAELTITQPEALTITLEGITDIECNGAASGGATVTVSGGTGDYEYAWYDAGFNVVATTPNLANAPSGTYSLEVVDGNSCFTTLTDITLVDLFAPLAISESTVTNVSAYQGADGSIGITVVGGRPDYTISWEDQTGAIVGSSASIANVMAGNYRVTITDSNGCEATEVYEVTQPDIIEATIDHPRCFGNADGSIGLEVNKGNGSFTYQWNTGATTAELTGLSAGFYTVTISGFASGTETRTYELVNPPLLTVDLGQDVVLCRDQGVRYDIGTEAEGATYQWTSDTGFSSSSPIVDLDRAGTYTATVSTPLGCTASGTVTITTVAQDISAELALSTQAFTDESIMAVDISYPLPDRVEWILPEGAELLEQDQDQVAFLFQEPGEYEIGLVTYRGPCTASQYKTILVLEKDQTVSGAGTDGYQKRVDEFLAYPNPTSGNFTVEVGLTEVANVSVKVFNLSNNRIIAAQKEGGEDHYRMAMDIRQEPAGIYAVLIETPYGKYLRKVIKI</sequence>
<organism evidence="3 4">
    <name type="scientific">Croceivirga radicis</name>
    <dbReference type="NCBI Taxonomy" id="1929488"/>
    <lineage>
        <taxon>Bacteria</taxon>
        <taxon>Pseudomonadati</taxon>
        <taxon>Bacteroidota</taxon>
        <taxon>Flavobacteriia</taxon>
        <taxon>Flavobacteriales</taxon>
        <taxon>Flavobacteriaceae</taxon>
        <taxon>Croceivirga</taxon>
    </lineage>
</organism>
<comment type="caution">
    <text evidence="3">The sequence shown here is derived from an EMBL/GenBank/DDBJ whole genome shotgun (WGS) entry which is preliminary data.</text>
</comment>
<dbReference type="Pfam" id="PF18962">
    <property type="entry name" value="Por_Secre_tail"/>
    <property type="match status" value="1"/>
</dbReference>
<accession>A0A1V6LTV4</accession>
<dbReference type="InterPro" id="IPR026444">
    <property type="entry name" value="Secre_tail"/>
</dbReference>
<dbReference type="NCBIfam" id="TIGR04183">
    <property type="entry name" value="Por_Secre_tail"/>
    <property type="match status" value="1"/>
</dbReference>
<dbReference type="OrthoDB" id="7794186at2"/>
<evidence type="ECO:0000256" key="1">
    <source>
        <dbReference type="ARBA" id="ARBA00022729"/>
    </source>
</evidence>
<keyword evidence="1" id="KW-0732">Signal</keyword>
<dbReference type="EMBL" id="MTBC01000003">
    <property type="protein sequence ID" value="OQD43426.1"/>
    <property type="molecule type" value="Genomic_DNA"/>
</dbReference>
<proteinExistence type="predicted"/>
<dbReference type="InterPro" id="IPR025667">
    <property type="entry name" value="SprB_repeat"/>
</dbReference>
<dbReference type="Pfam" id="PF13573">
    <property type="entry name" value="SprB"/>
    <property type="match status" value="4"/>
</dbReference>
<dbReference type="RefSeq" id="WP_080318516.1">
    <property type="nucleotide sequence ID" value="NZ_MTBC01000003.1"/>
</dbReference>
<reference evidence="3 4" key="1">
    <citation type="submission" date="2016-12" db="EMBL/GenBank/DDBJ databases">
        <authorList>
            <person name="Song W.-J."/>
            <person name="Kurnit D.M."/>
        </authorList>
    </citation>
    <scope>NUCLEOTIDE SEQUENCE [LARGE SCALE GENOMIC DNA]</scope>
    <source>
        <strain evidence="3 4">HSG9</strain>
    </source>
</reference>
<protein>
    <recommendedName>
        <fullName evidence="2">Secretion system C-terminal sorting domain-containing protein</fullName>
    </recommendedName>
</protein>
<gene>
    <name evidence="3" type="ORF">BUL40_06235</name>
</gene>
<feature type="domain" description="Secretion system C-terminal sorting" evidence="2">
    <location>
        <begin position="1618"/>
        <end position="1692"/>
    </location>
</feature>
<evidence type="ECO:0000313" key="3">
    <source>
        <dbReference type="EMBL" id="OQD43426.1"/>
    </source>
</evidence>